<dbReference type="SUPFAM" id="SSF53850">
    <property type="entry name" value="Periplasmic binding protein-like II"/>
    <property type="match status" value="1"/>
</dbReference>
<evidence type="ECO:0000256" key="1">
    <source>
        <dbReference type="SAM" id="MobiDB-lite"/>
    </source>
</evidence>
<dbReference type="InterPro" id="IPR051173">
    <property type="entry name" value="Ca_channel_alpha-2/delta"/>
</dbReference>
<dbReference type="Pfam" id="PF13531">
    <property type="entry name" value="SBP_bac_11"/>
    <property type="match status" value="1"/>
</dbReference>
<proteinExistence type="predicted"/>
<gene>
    <name evidence="4" type="ORF">DY023_17145</name>
</gene>
<evidence type="ECO:0000313" key="4">
    <source>
        <dbReference type="EMBL" id="REJ04036.1"/>
    </source>
</evidence>
<organism evidence="4 5">
    <name type="scientific">Microbacterium bovistercoris</name>
    <dbReference type="NCBI Taxonomy" id="2293570"/>
    <lineage>
        <taxon>Bacteria</taxon>
        <taxon>Bacillati</taxon>
        <taxon>Actinomycetota</taxon>
        <taxon>Actinomycetes</taxon>
        <taxon>Micrococcales</taxon>
        <taxon>Microbacteriaceae</taxon>
        <taxon>Microbacterium</taxon>
    </lineage>
</organism>
<dbReference type="SMART" id="SM00327">
    <property type="entry name" value="VWA"/>
    <property type="match status" value="1"/>
</dbReference>
<name>A0A371NPC8_9MICO</name>
<dbReference type="Pfam" id="PF00092">
    <property type="entry name" value="VWA"/>
    <property type="match status" value="1"/>
</dbReference>
<feature type="domain" description="VWFA" evidence="3">
    <location>
        <begin position="533"/>
        <end position="721"/>
    </location>
</feature>
<feature type="compositionally biased region" description="Low complexity" evidence="1">
    <location>
        <begin position="95"/>
        <end position="108"/>
    </location>
</feature>
<evidence type="ECO:0000259" key="3">
    <source>
        <dbReference type="PROSITE" id="PS50234"/>
    </source>
</evidence>
<sequence length="725" mass="76021">MPETPLPPRRSTHIEFDPATGDTTVPAKPITHEPQLRPRPRPQVPASGPLPRSAAVGTAARSSEAEEPATGLRTRPASGVPTRPMLQVDGGDGGATPPAGAAGAADATPAKRRRTVLIAMVAVITVLLGSLAAVTAGIASSMSDKAAEAAAPPAAVAKEPAPIEFPKDTPAAAAGAGPCTSVRVLSSFENAEMVENLAKAYNEKPRDVDGSCVTVTTSKSKSGVAAEDAAASFSRFAADQRPTVWLPDSSMWLADAGDAAPVGERTLVAFSDVVPAMPHSLADAIGWSDKAPTWAEIFQAAGDPDVWVDAGHPEWGTFKLGKTSPLVATSGAAAMLASYGVAADDVGEVTTEDIADPTVRRKVHDQELATSHYMATPEHFLWHARQAEGKGSSADFLSAVIVDEKSIWDYNRGISSRDGVTRAVGQPPVDPLVPVYPADGAYSADNPAIPLTGDWVDAKQQSAAADFIRFTGTEEGQTVVREAGYRDLNRELDDHVAQIAQLDKKGTKTQLSTSAEVLLAAQAAFPEVRKRANVLFLLDVSGSMDEPVTATDTRLTLAKKAVGAALDHFTEGDDVGLAAFAQNPDGKLVPGQLAPVADIRQTKKKFVSQLDSITSMGDTPLYEAVDTFAKKQAASWASDHINAIVLLSDGENDTNHDTTTAAQMLKTLEGLHHDNTPVLIFTLAYGKDADVQALKDISGATGAHYYDATDPTQLKEVLGDLVTSF</sequence>
<comment type="caution">
    <text evidence="4">The sequence shown here is derived from an EMBL/GenBank/DDBJ whole genome shotgun (WGS) entry which is preliminary data.</text>
</comment>
<dbReference type="Proteomes" id="UP000262172">
    <property type="component" value="Unassembled WGS sequence"/>
</dbReference>
<keyword evidence="5" id="KW-1185">Reference proteome</keyword>
<dbReference type="AlphaFoldDB" id="A0A371NPC8"/>
<dbReference type="OrthoDB" id="5621159at2"/>
<keyword evidence="2" id="KW-1133">Transmembrane helix</keyword>
<dbReference type="EMBL" id="QUAB01000048">
    <property type="protein sequence ID" value="REJ04036.1"/>
    <property type="molecule type" value="Genomic_DNA"/>
</dbReference>
<evidence type="ECO:0000313" key="5">
    <source>
        <dbReference type="Proteomes" id="UP000262172"/>
    </source>
</evidence>
<dbReference type="SUPFAM" id="SSF53300">
    <property type="entry name" value="vWA-like"/>
    <property type="match status" value="1"/>
</dbReference>
<dbReference type="RefSeq" id="WP_116243555.1">
    <property type="nucleotide sequence ID" value="NZ_QUAB01000048.1"/>
</dbReference>
<keyword evidence="2" id="KW-0472">Membrane</keyword>
<keyword evidence="2" id="KW-0812">Transmembrane</keyword>
<dbReference type="PANTHER" id="PTHR10166:SF37">
    <property type="entry name" value="STOLID, ISOFORM H"/>
    <property type="match status" value="1"/>
</dbReference>
<dbReference type="PROSITE" id="PS50234">
    <property type="entry name" value="VWFA"/>
    <property type="match status" value="1"/>
</dbReference>
<evidence type="ECO:0000256" key="2">
    <source>
        <dbReference type="SAM" id="Phobius"/>
    </source>
</evidence>
<dbReference type="Gene3D" id="3.40.50.410">
    <property type="entry name" value="von Willebrand factor, type A domain"/>
    <property type="match status" value="1"/>
</dbReference>
<protein>
    <submittedName>
        <fullName evidence="4">VWA domain-containing protein</fullName>
    </submittedName>
</protein>
<accession>A0A371NPC8</accession>
<dbReference type="InterPro" id="IPR036465">
    <property type="entry name" value="vWFA_dom_sf"/>
</dbReference>
<dbReference type="PANTHER" id="PTHR10166">
    <property type="entry name" value="VOLTAGE-DEPENDENT CALCIUM CHANNEL SUBUNIT ALPHA-2/DELTA-RELATED"/>
    <property type="match status" value="1"/>
</dbReference>
<dbReference type="InterPro" id="IPR002035">
    <property type="entry name" value="VWF_A"/>
</dbReference>
<feature type="transmembrane region" description="Helical" evidence="2">
    <location>
        <begin position="116"/>
        <end position="139"/>
    </location>
</feature>
<feature type="region of interest" description="Disordered" evidence="1">
    <location>
        <begin position="1"/>
        <end position="110"/>
    </location>
</feature>
<reference evidence="4 5" key="1">
    <citation type="submission" date="2018-08" db="EMBL/GenBank/DDBJ databases">
        <title>Isolation, diversity and antifungal activity of Actinobacteria from cow dung.</title>
        <authorList>
            <person name="Ling L."/>
        </authorList>
    </citation>
    <scope>NUCLEOTIDE SEQUENCE [LARGE SCALE GENOMIC DNA]</scope>
    <source>
        <strain evidence="4 5">NEAU-LLE</strain>
    </source>
</reference>